<dbReference type="EMBL" id="CP022423">
    <property type="protein sequence ID" value="ASM75833.1"/>
    <property type="molecule type" value="Genomic_DNA"/>
</dbReference>
<dbReference type="KEGG" id="vff:VITFI_CDS0054"/>
<dbReference type="OrthoDB" id="9804300at2"/>
<comment type="similarity">
    <text evidence="2 6">Belongs to the ABC-3 integral membrane protein family.</text>
</comment>
<dbReference type="GO" id="GO:0055085">
    <property type="term" value="P:transmembrane transport"/>
    <property type="evidence" value="ECO:0007669"/>
    <property type="project" value="InterPro"/>
</dbReference>
<evidence type="ECO:0000256" key="4">
    <source>
        <dbReference type="ARBA" id="ARBA00022989"/>
    </source>
</evidence>
<dbReference type="PANTHER" id="PTHR30477">
    <property type="entry name" value="ABC-TRANSPORTER METAL-BINDING PROTEIN"/>
    <property type="match status" value="1"/>
</dbReference>
<feature type="transmembrane region" description="Helical" evidence="7">
    <location>
        <begin position="176"/>
        <end position="197"/>
    </location>
</feature>
<keyword evidence="3 6" id="KW-0812">Transmembrane</keyword>
<proteinExistence type="inferred from homology"/>
<feature type="transmembrane region" description="Helical" evidence="7">
    <location>
        <begin position="53"/>
        <end position="71"/>
    </location>
</feature>
<dbReference type="AlphaFoldDB" id="A0A221KAG1"/>
<accession>A0A221KAG1</accession>
<evidence type="ECO:0000256" key="3">
    <source>
        <dbReference type="ARBA" id="ARBA00022692"/>
    </source>
</evidence>
<sequence length="295" mass="30651">MNVLAVLNDLLIAPFVEFGFMRRALVASLALALGSGPIGCWLVLRRMSLVGDAMAHAVLPGAAVGFALAGLSLPAMSLGGAVAALTVALAAGFITRSTPQREDASMAALYLIALALGVVLVSMHGSQVDLMRLLFGSVLAVDDAALLQIATVSSVTLWALALMYRPLVLESFDPGFLRSVGGPGAWVHAGFLVLLVANLVSAFQAMGTLMAVGLMMLPAATARFWVASLPAMAAVASALGALAGLAGLLLSYHTELPSGPCIVLVCGAVYLLSVLFGWRDGILPRRWRVRHHLRA</sequence>
<evidence type="ECO:0000256" key="2">
    <source>
        <dbReference type="ARBA" id="ARBA00008034"/>
    </source>
</evidence>
<keyword evidence="4 7" id="KW-1133">Transmembrane helix</keyword>
<feature type="transmembrane region" description="Helical" evidence="7">
    <location>
        <begin position="256"/>
        <end position="278"/>
    </location>
</feature>
<dbReference type="GO" id="GO:0010043">
    <property type="term" value="P:response to zinc ion"/>
    <property type="evidence" value="ECO:0007669"/>
    <property type="project" value="TreeGrafter"/>
</dbReference>
<name>A0A221KAG1_VITFI</name>
<dbReference type="RefSeq" id="WP_089415294.1">
    <property type="nucleotide sequence ID" value="NZ_CP022423.1"/>
</dbReference>
<dbReference type="Proteomes" id="UP000199729">
    <property type="component" value="Chromosome"/>
</dbReference>
<evidence type="ECO:0000256" key="7">
    <source>
        <dbReference type="SAM" id="Phobius"/>
    </source>
</evidence>
<comment type="subcellular location">
    <subcellularLocation>
        <location evidence="6">Cell membrane</location>
        <topology evidence="6">Multi-pass membrane protein</topology>
    </subcellularLocation>
    <subcellularLocation>
        <location evidence="1">Membrane</location>
        <topology evidence="1">Multi-pass membrane protein</topology>
    </subcellularLocation>
</comment>
<dbReference type="Pfam" id="PF00950">
    <property type="entry name" value="ABC-3"/>
    <property type="match status" value="1"/>
</dbReference>
<feature type="transmembrane region" description="Helical" evidence="7">
    <location>
        <begin position="229"/>
        <end position="250"/>
    </location>
</feature>
<gene>
    <name evidence="8" type="ORF">VITFI_CDS0054</name>
</gene>
<keyword evidence="9" id="KW-1185">Reference proteome</keyword>
<dbReference type="SUPFAM" id="SSF81345">
    <property type="entry name" value="ABC transporter involved in vitamin B12 uptake, BtuC"/>
    <property type="match status" value="1"/>
</dbReference>
<dbReference type="InterPro" id="IPR001626">
    <property type="entry name" value="ABC_TroCD"/>
</dbReference>
<evidence type="ECO:0000313" key="9">
    <source>
        <dbReference type="Proteomes" id="UP000199729"/>
    </source>
</evidence>
<evidence type="ECO:0000256" key="6">
    <source>
        <dbReference type="RuleBase" id="RU003943"/>
    </source>
</evidence>
<dbReference type="Gene3D" id="1.10.3470.10">
    <property type="entry name" value="ABC transporter involved in vitamin B12 uptake, BtuC"/>
    <property type="match status" value="1"/>
</dbReference>
<dbReference type="PANTHER" id="PTHR30477:SF13">
    <property type="entry name" value="IRON TRANSPORT SYSTEM MEMBRANE PROTEIN HI_0360-RELATED"/>
    <property type="match status" value="1"/>
</dbReference>
<dbReference type="InterPro" id="IPR037294">
    <property type="entry name" value="ABC_BtuC-like"/>
</dbReference>
<feature type="transmembrane region" description="Helical" evidence="7">
    <location>
        <begin position="77"/>
        <end position="95"/>
    </location>
</feature>
<reference evidence="8 9" key="1">
    <citation type="submission" date="2017-07" db="EMBL/GenBank/DDBJ databases">
        <title>Complete Genome Sequence of the cosmetic ferment Vitreoscilla filiformis (ATCC15551).</title>
        <authorList>
            <person name="Contreras S."/>
            <person name="Sagory-Zalkind P."/>
            <person name="Blanquart H."/>
            <person name="Iltis A."/>
            <person name="Morand S.C."/>
        </authorList>
    </citation>
    <scope>NUCLEOTIDE SEQUENCE [LARGE SCALE GENOMIC DNA]</scope>
    <source>
        <strain evidence="8 9">ATCC 15551</strain>
    </source>
</reference>
<keyword evidence="6" id="KW-0813">Transport</keyword>
<evidence type="ECO:0000256" key="5">
    <source>
        <dbReference type="ARBA" id="ARBA00023136"/>
    </source>
</evidence>
<feature type="transmembrane region" description="Helical" evidence="7">
    <location>
        <begin position="20"/>
        <end position="44"/>
    </location>
</feature>
<protein>
    <submittedName>
        <fullName evidence="8">Putative ABC-transporter membrane protein</fullName>
    </submittedName>
</protein>
<evidence type="ECO:0000313" key="8">
    <source>
        <dbReference type="EMBL" id="ASM75833.1"/>
    </source>
</evidence>
<evidence type="ECO:0000256" key="1">
    <source>
        <dbReference type="ARBA" id="ARBA00004141"/>
    </source>
</evidence>
<keyword evidence="5 7" id="KW-0472">Membrane</keyword>
<feature type="transmembrane region" description="Helical" evidence="7">
    <location>
        <begin position="107"/>
        <end position="125"/>
    </location>
</feature>
<dbReference type="GO" id="GO:0043190">
    <property type="term" value="C:ATP-binding cassette (ABC) transporter complex"/>
    <property type="evidence" value="ECO:0007669"/>
    <property type="project" value="InterPro"/>
</dbReference>
<organism evidence="8 9">
    <name type="scientific">Vitreoscilla filiformis</name>
    <dbReference type="NCBI Taxonomy" id="63"/>
    <lineage>
        <taxon>Bacteria</taxon>
        <taxon>Pseudomonadati</taxon>
        <taxon>Pseudomonadota</taxon>
        <taxon>Betaproteobacteria</taxon>
        <taxon>Neisseriales</taxon>
        <taxon>Neisseriaceae</taxon>
        <taxon>Vitreoscilla</taxon>
    </lineage>
</organism>